<evidence type="ECO:0000256" key="2">
    <source>
        <dbReference type="ARBA" id="ARBA00022448"/>
    </source>
</evidence>
<evidence type="ECO:0000256" key="10">
    <source>
        <dbReference type="ARBA" id="ARBA00023237"/>
    </source>
</evidence>
<evidence type="ECO:0000259" key="14">
    <source>
        <dbReference type="Pfam" id="PF00593"/>
    </source>
</evidence>
<evidence type="ECO:0008006" key="18">
    <source>
        <dbReference type="Google" id="ProtNLM"/>
    </source>
</evidence>
<keyword evidence="7" id="KW-0406">Ion transport</keyword>
<dbReference type="Proteomes" id="UP000274695">
    <property type="component" value="Unassembled WGS sequence"/>
</dbReference>
<feature type="signal peptide" evidence="13">
    <location>
        <begin position="1"/>
        <end position="25"/>
    </location>
</feature>
<sequence>MKIGPHLASSLLLTITLYNSLYVSAQNSPSQNDTPSVREKSTNRILEEIIVTAQKRSEDMQSVPISITAYSAEALDARGAFDTKALADITPAMTITEFAGYAFIYIRGVGTDAFVPSEDPSVTTYIDGVYVPQSQGIVSDLGGVERVEILKGPQGTLFGRNSTGGAINVITKRPGSEFEASAQAQIGNYKERRFKGYLNLPITDSFGASADILFKQLDHQYTHESRELPQEESLAGRIRLNWRPTENLELDAMYFRAEQKSLGSLISKNIDPSPLGTIAGIPDGQDNYIATTDYETALDGYHEIMSMGLDWYQPWFDLSIDIADQTNLTYFTAYDFDGSASPLVGFTAHDQYGESQNIEVQLTSKPEGFLSDWGKWVLGSYYLESEGGYSVVNLYAGRDALLYAVNLLALPQALLENLNPLLGPLNDAGDIPLPLVGILSTESASIYGEFTFDINSWMDFTLGGRYQDEERTLEESSFSAGLAVIDTELPVFVYPQDTTITTNFSSRAVLTLYPREDWMVYLSRAEGFKSATYNIINVYSPQDAIRPELVTGYELGMKADFYNGALRINAALFDTKIKDKHVQVVSLVAGGVIRIDNAEMASIRGAEFDATILPFPDSNPGLVITLGGAYLDANYDKFTSGKGYDEGTGLYTEGLDFSGNDIERTPKFAASIGINQTLIINSDNEIELGVDANYNGEYFFSAQNNGNLTHDAYTLVNARIGYLYTPWNIRATLFGRNVMNERYYIGKYQNDFGILSNRAYQAQYGLRLGWQF</sequence>
<comment type="subcellular location">
    <subcellularLocation>
        <location evidence="1 11">Cell outer membrane</location>
        <topology evidence="1 11">Multi-pass membrane protein</topology>
    </subcellularLocation>
</comment>
<dbReference type="Pfam" id="PF07715">
    <property type="entry name" value="Plug"/>
    <property type="match status" value="1"/>
</dbReference>
<evidence type="ECO:0000256" key="5">
    <source>
        <dbReference type="ARBA" id="ARBA00022692"/>
    </source>
</evidence>
<evidence type="ECO:0000256" key="11">
    <source>
        <dbReference type="PROSITE-ProRule" id="PRU01360"/>
    </source>
</evidence>
<feature type="chain" id="PRO_5046641915" description="TonB-dependent receptor" evidence="13">
    <location>
        <begin position="26"/>
        <end position="772"/>
    </location>
</feature>
<evidence type="ECO:0000256" key="7">
    <source>
        <dbReference type="ARBA" id="ARBA00023065"/>
    </source>
</evidence>
<dbReference type="InterPro" id="IPR036942">
    <property type="entry name" value="Beta-barrel_TonB_sf"/>
</dbReference>
<evidence type="ECO:0000313" key="17">
    <source>
        <dbReference type="Proteomes" id="UP000274695"/>
    </source>
</evidence>
<organism evidence="16 17">
    <name type="scientific">Zhongshania marina</name>
    <dbReference type="NCBI Taxonomy" id="2304603"/>
    <lineage>
        <taxon>Bacteria</taxon>
        <taxon>Pseudomonadati</taxon>
        <taxon>Pseudomonadota</taxon>
        <taxon>Gammaproteobacteria</taxon>
        <taxon>Cellvibrionales</taxon>
        <taxon>Spongiibacteraceae</taxon>
        <taxon>Zhongshania</taxon>
    </lineage>
</organism>
<keyword evidence="5 11" id="KW-0812">Transmembrane</keyword>
<evidence type="ECO:0000256" key="1">
    <source>
        <dbReference type="ARBA" id="ARBA00004571"/>
    </source>
</evidence>
<dbReference type="InterPro" id="IPR039426">
    <property type="entry name" value="TonB-dep_rcpt-like"/>
</dbReference>
<dbReference type="InterPro" id="IPR000531">
    <property type="entry name" value="Beta-barrel_TonB"/>
</dbReference>
<evidence type="ECO:0000256" key="6">
    <source>
        <dbReference type="ARBA" id="ARBA00023004"/>
    </source>
</evidence>
<accession>A0ABX9W657</accession>
<keyword evidence="10 11" id="KW-0998">Cell outer membrane</keyword>
<keyword evidence="3 11" id="KW-1134">Transmembrane beta strand</keyword>
<dbReference type="PANTHER" id="PTHR32552:SF81">
    <property type="entry name" value="TONB-DEPENDENT OUTER MEMBRANE RECEPTOR"/>
    <property type="match status" value="1"/>
</dbReference>
<keyword evidence="17" id="KW-1185">Reference proteome</keyword>
<dbReference type="Pfam" id="PF00593">
    <property type="entry name" value="TonB_dep_Rec_b-barrel"/>
    <property type="match status" value="1"/>
</dbReference>
<evidence type="ECO:0000256" key="12">
    <source>
        <dbReference type="RuleBase" id="RU003357"/>
    </source>
</evidence>
<dbReference type="PANTHER" id="PTHR32552">
    <property type="entry name" value="FERRICHROME IRON RECEPTOR-RELATED"/>
    <property type="match status" value="1"/>
</dbReference>
<name>A0ABX9W657_9GAMM</name>
<keyword evidence="6" id="KW-0408">Iron</keyword>
<reference evidence="16 17" key="1">
    <citation type="submission" date="2018-10" db="EMBL/GenBank/DDBJ databases">
        <title>Draft genome sequence of Zhongshania sp. DSW25-10.</title>
        <authorList>
            <person name="Oh J."/>
        </authorList>
    </citation>
    <scope>NUCLEOTIDE SEQUENCE [LARGE SCALE GENOMIC DNA]</scope>
    <source>
        <strain evidence="16 17">DSW25-10</strain>
    </source>
</reference>
<feature type="domain" description="TonB-dependent receptor plug" evidence="15">
    <location>
        <begin position="60"/>
        <end position="166"/>
    </location>
</feature>
<gene>
    <name evidence="16" type="ORF">D0911_06855</name>
</gene>
<keyword evidence="9 11" id="KW-0472">Membrane</keyword>
<comment type="caution">
    <text evidence="16">The sequence shown here is derived from an EMBL/GenBank/DDBJ whole genome shotgun (WGS) entry which is preliminary data.</text>
</comment>
<keyword evidence="13" id="KW-0732">Signal</keyword>
<evidence type="ECO:0000256" key="13">
    <source>
        <dbReference type="SAM" id="SignalP"/>
    </source>
</evidence>
<keyword evidence="4" id="KW-0410">Iron transport</keyword>
<evidence type="ECO:0000259" key="15">
    <source>
        <dbReference type="Pfam" id="PF07715"/>
    </source>
</evidence>
<dbReference type="PROSITE" id="PS52016">
    <property type="entry name" value="TONB_DEPENDENT_REC_3"/>
    <property type="match status" value="1"/>
</dbReference>
<evidence type="ECO:0000313" key="16">
    <source>
        <dbReference type="EMBL" id="RNL65570.1"/>
    </source>
</evidence>
<comment type="similarity">
    <text evidence="11 12">Belongs to the TonB-dependent receptor family.</text>
</comment>
<dbReference type="EMBL" id="RHGB01000006">
    <property type="protein sequence ID" value="RNL65570.1"/>
    <property type="molecule type" value="Genomic_DNA"/>
</dbReference>
<dbReference type="InterPro" id="IPR012910">
    <property type="entry name" value="Plug_dom"/>
</dbReference>
<keyword evidence="2 11" id="KW-0813">Transport</keyword>
<dbReference type="SUPFAM" id="SSF56935">
    <property type="entry name" value="Porins"/>
    <property type="match status" value="1"/>
</dbReference>
<feature type="domain" description="TonB-dependent receptor-like beta-barrel" evidence="14">
    <location>
        <begin position="283"/>
        <end position="737"/>
    </location>
</feature>
<evidence type="ECO:0000256" key="8">
    <source>
        <dbReference type="ARBA" id="ARBA00023077"/>
    </source>
</evidence>
<protein>
    <recommendedName>
        <fullName evidence="18">TonB-dependent receptor</fullName>
    </recommendedName>
</protein>
<evidence type="ECO:0000256" key="3">
    <source>
        <dbReference type="ARBA" id="ARBA00022452"/>
    </source>
</evidence>
<evidence type="ECO:0000256" key="9">
    <source>
        <dbReference type="ARBA" id="ARBA00023136"/>
    </source>
</evidence>
<dbReference type="RefSeq" id="WP_123182022.1">
    <property type="nucleotide sequence ID" value="NZ_RHGB01000006.1"/>
</dbReference>
<keyword evidence="8 12" id="KW-0798">TonB box</keyword>
<dbReference type="Gene3D" id="2.40.170.20">
    <property type="entry name" value="TonB-dependent receptor, beta-barrel domain"/>
    <property type="match status" value="1"/>
</dbReference>
<evidence type="ECO:0000256" key="4">
    <source>
        <dbReference type="ARBA" id="ARBA00022496"/>
    </source>
</evidence>
<proteinExistence type="inferred from homology"/>